<keyword evidence="4" id="KW-1185">Reference proteome</keyword>
<evidence type="ECO:0000256" key="1">
    <source>
        <dbReference type="SAM" id="MobiDB-lite"/>
    </source>
</evidence>
<evidence type="ECO:0000313" key="3">
    <source>
        <dbReference type="EMBL" id="MFC7184869.1"/>
    </source>
</evidence>
<comment type="caution">
    <text evidence="3">The sequence shown here is derived from an EMBL/GenBank/DDBJ whole genome shotgun (WGS) entry which is preliminary data.</text>
</comment>
<dbReference type="InterPro" id="IPR046291">
    <property type="entry name" value="DUF6328"/>
</dbReference>
<feature type="transmembrane region" description="Helical" evidence="2">
    <location>
        <begin position="74"/>
        <end position="95"/>
    </location>
</feature>
<accession>A0ABW2G5W1</accession>
<gene>
    <name evidence="3" type="ORF">ACFQMG_35520</name>
</gene>
<protein>
    <submittedName>
        <fullName evidence="3">DUF6328 family protein</fullName>
    </submittedName>
</protein>
<feature type="transmembrane region" description="Helical" evidence="2">
    <location>
        <begin position="50"/>
        <end position="68"/>
    </location>
</feature>
<keyword evidence="2" id="KW-0472">Membrane</keyword>
<evidence type="ECO:0000313" key="4">
    <source>
        <dbReference type="Proteomes" id="UP001596435"/>
    </source>
</evidence>
<feature type="region of interest" description="Disordered" evidence="1">
    <location>
        <begin position="1"/>
        <end position="30"/>
    </location>
</feature>
<sequence length="178" mass="19187">MGHTWDTPEPHDDDGGGGGPGRDETPQERADRRWNEVLQEVRVAQTGAQILFGFLVSVAFTPVFARLGSFDTDLYVVTVILGACATGTLIAPVCFHRFLAGHNLKPALVRTASRMVGVGLALLALTIGCALLLLLRTATGNPTLAWILSAAVMGWFATSWLLLPHLVLRRAERSRTEG</sequence>
<name>A0ABW2G5W1_9ACTN</name>
<dbReference type="RefSeq" id="WP_345703951.1">
    <property type="nucleotide sequence ID" value="NZ_BAABKV010000001.1"/>
</dbReference>
<proteinExistence type="predicted"/>
<evidence type="ECO:0000256" key="2">
    <source>
        <dbReference type="SAM" id="Phobius"/>
    </source>
</evidence>
<dbReference type="SUPFAM" id="SSF103473">
    <property type="entry name" value="MFS general substrate transporter"/>
    <property type="match status" value="1"/>
</dbReference>
<dbReference type="Proteomes" id="UP001596435">
    <property type="component" value="Unassembled WGS sequence"/>
</dbReference>
<dbReference type="EMBL" id="JBHTAJ010000124">
    <property type="protein sequence ID" value="MFC7184869.1"/>
    <property type="molecule type" value="Genomic_DNA"/>
</dbReference>
<reference evidence="4" key="1">
    <citation type="journal article" date="2019" name="Int. J. Syst. Evol. Microbiol.">
        <title>The Global Catalogue of Microorganisms (GCM) 10K type strain sequencing project: providing services to taxonomists for standard genome sequencing and annotation.</title>
        <authorList>
            <consortium name="The Broad Institute Genomics Platform"/>
            <consortium name="The Broad Institute Genome Sequencing Center for Infectious Disease"/>
            <person name="Wu L."/>
            <person name="Ma J."/>
        </authorList>
    </citation>
    <scope>NUCLEOTIDE SEQUENCE [LARGE SCALE GENOMIC DNA]</scope>
    <source>
        <strain evidence="4">CGMCC 1.12859</strain>
    </source>
</reference>
<keyword evidence="2" id="KW-1133">Transmembrane helix</keyword>
<keyword evidence="2" id="KW-0812">Transmembrane</keyword>
<dbReference type="Pfam" id="PF19853">
    <property type="entry name" value="DUF6328"/>
    <property type="match status" value="1"/>
</dbReference>
<feature type="compositionally biased region" description="Basic and acidic residues" evidence="1">
    <location>
        <begin position="1"/>
        <end position="14"/>
    </location>
</feature>
<organism evidence="3 4">
    <name type="scientific">Kitasatospora paranensis</name>
    <dbReference type="NCBI Taxonomy" id="258053"/>
    <lineage>
        <taxon>Bacteria</taxon>
        <taxon>Bacillati</taxon>
        <taxon>Actinomycetota</taxon>
        <taxon>Actinomycetes</taxon>
        <taxon>Kitasatosporales</taxon>
        <taxon>Streptomycetaceae</taxon>
        <taxon>Kitasatospora</taxon>
    </lineage>
</organism>
<feature type="transmembrane region" description="Helical" evidence="2">
    <location>
        <begin position="144"/>
        <end position="163"/>
    </location>
</feature>
<dbReference type="InterPro" id="IPR036259">
    <property type="entry name" value="MFS_trans_sf"/>
</dbReference>
<feature type="compositionally biased region" description="Basic and acidic residues" evidence="1">
    <location>
        <begin position="21"/>
        <end position="30"/>
    </location>
</feature>
<feature type="transmembrane region" description="Helical" evidence="2">
    <location>
        <begin position="116"/>
        <end position="138"/>
    </location>
</feature>